<dbReference type="SUPFAM" id="SSF55681">
    <property type="entry name" value="Class II aaRS and biotin synthetases"/>
    <property type="match status" value="1"/>
</dbReference>
<dbReference type="PANTHER" id="PTHR12835">
    <property type="entry name" value="BIOTIN PROTEIN LIGASE"/>
    <property type="match status" value="1"/>
</dbReference>
<dbReference type="EC" id="6.3.4.15" evidence="3"/>
<evidence type="ECO:0000313" key="3">
    <source>
        <dbReference type="EMBL" id="MBD0852368.1"/>
    </source>
</evidence>
<protein>
    <submittedName>
        <fullName evidence="3">Biotin--[acetyl-CoA-carboxylase] ligase</fullName>
        <ecNumber evidence="3">6.3.4.15</ecNumber>
    </submittedName>
</protein>
<accession>A0ABR7VFE1</accession>
<organism evidence="3 4">
    <name type="scientific">Maribacter arenosus</name>
    <dbReference type="NCBI Taxonomy" id="1854708"/>
    <lineage>
        <taxon>Bacteria</taxon>
        <taxon>Pseudomonadati</taxon>
        <taxon>Bacteroidota</taxon>
        <taxon>Flavobacteriia</taxon>
        <taxon>Flavobacteriales</taxon>
        <taxon>Flavobacteriaceae</taxon>
        <taxon>Maribacter</taxon>
    </lineage>
</organism>
<dbReference type="RefSeq" id="WP_188315493.1">
    <property type="nucleotide sequence ID" value="NZ_JABTCG010000007.1"/>
</dbReference>
<reference evidence="3 4" key="1">
    <citation type="submission" date="2020-05" db="EMBL/GenBank/DDBJ databases">
        <title>The draft genome sequence of Maribacter arenosus CAU 1321.</title>
        <authorList>
            <person name="Mu L."/>
        </authorList>
    </citation>
    <scope>NUCLEOTIDE SEQUENCE [LARGE SCALE GENOMIC DNA]</scope>
    <source>
        <strain evidence="3 4">CAU 1321</strain>
    </source>
</reference>
<keyword evidence="4" id="KW-1185">Reference proteome</keyword>
<evidence type="ECO:0000259" key="2">
    <source>
        <dbReference type="PROSITE" id="PS51733"/>
    </source>
</evidence>
<dbReference type="Proteomes" id="UP000598350">
    <property type="component" value="Unassembled WGS sequence"/>
</dbReference>
<proteinExistence type="predicted"/>
<gene>
    <name evidence="3" type="ORF">HPE63_16925</name>
</gene>
<dbReference type="NCBIfam" id="TIGR00121">
    <property type="entry name" value="birA_ligase"/>
    <property type="match status" value="1"/>
</dbReference>
<dbReference type="GO" id="GO:0004077">
    <property type="term" value="F:biotin--[biotin carboxyl-carrier protein] ligase activity"/>
    <property type="evidence" value="ECO:0007669"/>
    <property type="project" value="UniProtKB-EC"/>
</dbReference>
<dbReference type="EMBL" id="JABTCG010000007">
    <property type="protein sequence ID" value="MBD0852368.1"/>
    <property type="molecule type" value="Genomic_DNA"/>
</dbReference>
<dbReference type="InterPro" id="IPR045864">
    <property type="entry name" value="aa-tRNA-synth_II/BPL/LPL"/>
</dbReference>
<feature type="domain" description="BPL/LPL catalytic" evidence="2">
    <location>
        <begin position="1"/>
        <end position="177"/>
    </location>
</feature>
<name>A0ABR7VFE1_9FLAO</name>
<dbReference type="InterPro" id="IPR004408">
    <property type="entry name" value="Biotin_CoA_COase_ligase"/>
</dbReference>
<dbReference type="PANTHER" id="PTHR12835:SF5">
    <property type="entry name" value="BIOTIN--PROTEIN LIGASE"/>
    <property type="match status" value="1"/>
</dbReference>
<evidence type="ECO:0000313" key="4">
    <source>
        <dbReference type="Proteomes" id="UP000598350"/>
    </source>
</evidence>
<keyword evidence="1 3" id="KW-0436">Ligase</keyword>
<evidence type="ECO:0000256" key="1">
    <source>
        <dbReference type="ARBA" id="ARBA00022598"/>
    </source>
</evidence>
<comment type="caution">
    <text evidence="3">The sequence shown here is derived from an EMBL/GenBank/DDBJ whole genome shotgun (WGS) entry which is preliminary data.</text>
</comment>
<dbReference type="CDD" id="cd16442">
    <property type="entry name" value="BPL"/>
    <property type="match status" value="1"/>
</dbReference>
<sequence>MQIIKLNATDSTNLYLKDLMNKRSLDDFTIVVADSQTLGRGQMGTKWESDPHKNLTVSILKKMESEQFDNPFLLNICVSMAVFNTLKTLHIPSLKIKWPNDIMSGHFKICGILIENIISGPRILYSIIGIGLNVNQEKFLDLPNVSSLKLLTGRNYELDGLLLKLQRELKNSFKVIEEKGADAIRDQYESVLFRKDKPSTFKDANGQVFMGFIRGVSDQGKLVVAHEDEFLREYNMKEISLLY</sequence>
<dbReference type="Gene3D" id="3.30.930.10">
    <property type="entry name" value="Bira Bifunctional Protein, Domain 2"/>
    <property type="match status" value="1"/>
</dbReference>
<dbReference type="Pfam" id="PF03099">
    <property type="entry name" value="BPL_LplA_LipB"/>
    <property type="match status" value="1"/>
</dbReference>
<dbReference type="PROSITE" id="PS51733">
    <property type="entry name" value="BPL_LPL_CATALYTIC"/>
    <property type="match status" value="1"/>
</dbReference>
<dbReference type="InterPro" id="IPR004143">
    <property type="entry name" value="BPL_LPL_catalytic"/>
</dbReference>